<sequence length="640" mass="76372">MWTKLLKYPVKITIYLLMISVGLFVLFGLIDGEIIISIFFAIIGFGLYKLLKKINAIIKTHSQTQKVDYSTPQKAQHKNPLTKEKMQIETVPQNKPKKSDNKLTYNEEDIILPEYADLETPDFIKNEIERLSKDKQGDNHSQDNEIRVTVRIEGLGDEKFVKDSLKYKSTPGFETEFVPLYKYWTTFESLDENQKQWYFYWREQVVKGNFLDTDLSYIILFTYELINYTFNLNAAFNVSMMVQLYEAYKDRVPKINNYLPTWIHDMLIELDEKELAQSWGTYTRRSRNPYEKFYKTFKKHKDDISKISMNQWNSIIQRYNETKFFKNNKKKVYTTFKKALKLFQEENKEEGQDLEEAWFEEKVWQEKRYLFNSAVVRRRVYQYDVEYKEMVPTQYLFNEITALFRLSENVARKLSGEKRQIKVEEQVLPEGFKNRLLDHLSKEDINKVKEEENEVPSRFKHAKKEKEKSENYGSEIPKNNEHSTELHKSTNREKIQLDENEAKEIKLNHESFINQFQENVEDEVDAIEESTEDKEGKNKKDIFEEPEIFEEDLDLKKFISELTENERLLLKRLFEDGQLIIEEVNNFLRDIGVTTGVFISKLNEKSDEILGDVILEQRGEHFIINEDFEELVETLKEEEE</sequence>
<feature type="region of interest" description="Disordered" evidence="1">
    <location>
        <begin position="448"/>
        <end position="492"/>
    </location>
</feature>
<proteinExistence type="predicted"/>
<evidence type="ECO:0000256" key="1">
    <source>
        <dbReference type="SAM" id="MobiDB-lite"/>
    </source>
</evidence>
<gene>
    <name evidence="4" type="ordered locus">Nther_1525</name>
</gene>
<dbReference type="STRING" id="457570.Nther_1525"/>
<dbReference type="Pfam" id="PF15615">
    <property type="entry name" value="TerB_C"/>
    <property type="match status" value="1"/>
</dbReference>
<dbReference type="eggNOG" id="ENOG502ZBD4">
    <property type="taxonomic scope" value="Bacteria"/>
</dbReference>
<dbReference type="InParanoid" id="B2A403"/>
<evidence type="ECO:0000313" key="5">
    <source>
        <dbReference type="Proteomes" id="UP000001683"/>
    </source>
</evidence>
<evidence type="ECO:0008006" key="6">
    <source>
        <dbReference type="Google" id="ProtNLM"/>
    </source>
</evidence>
<dbReference type="InterPro" id="IPR025266">
    <property type="entry name" value="TerB_N"/>
</dbReference>
<organism evidence="4 5">
    <name type="scientific">Natranaerobius thermophilus (strain ATCC BAA-1301 / DSM 18059 / JW/NM-WN-LF)</name>
    <dbReference type="NCBI Taxonomy" id="457570"/>
    <lineage>
        <taxon>Bacteria</taxon>
        <taxon>Bacillati</taxon>
        <taxon>Bacillota</taxon>
        <taxon>Clostridia</taxon>
        <taxon>Natranaerobiales</taxon>
        <taxon>Natranaerobiaceae</taxon>
        <taxon>Natranaerobius</taxon>
    </lineage>
</organism>
<dbReference type="OrthoDB" id="2663344at2"/>
<feature type="domain" description="TerB-C" evidence="3">
    <location>
        <begin position="490"/>
        <end position="632"/>
    </location>
</feature>
<dbReference type="KEGG" id="nth:Nther_1525"/>
<feature type="domain" description="TerB N-terminal" evidence="2">
    <location>
        <begin position="122"/>
        <end position="352"/>
    </location>
</feature>
<dbReference type="AlphaFoldDB" id="B2A403"/>
<dbReference type="InterPro" id="IPR028932">
    <property type="entry name" value="TerB-C"/>
</dbReference>
<reference evidence="4 5" key="1">
    <citation type="submission" date="2008-04" db="EMBL/GenBank/DDBJ databases">
        <title>Complete sequence of chromosome of Natranaerobius thermophilus JW/NM-WN-LF.</title>
        <authorList>
            <consortium name="US DOE Joint Genome Institute"/>
            <person name="Copeland A."/>
            <person name="Lucas S."/>
            <person name="Lapidus A."/>
            <person name="Glavina del Rio T."/>
            <person name="Dalin E."/>
            <person name="Tice H."/>
            <person name="Bruce D."/>
            <person name="Goodwin L."/>
            <person name="Pitluck S."/>
            <person name="Chertkov O."/>
            <person name="Brettin T."/>
            <person name="Detter J.C."/>
            <person name="Han C."/>
            <person name="Kuske C.R."/>
            <person name="Schmutz J."/>
            <person name="Larimer F."/>
            <person name="Land M."/>
            <person name="Hauser L."/>
            <person name="Kyrpides N."/>
            <person name="Lykidis A."/>
            <person name="Mesbah N.M."/>
            <person name="Wiegel J."/>
        </authorList>
    </citation>
    <scope>NUCLEOTIDE SEQUENCE [LARGE SCALE GENOMIC DNA]</scope>
    <source>
        <strain evidence="5">ATCC BAA-1301 / DSM 18059 / JW/NM-WN-LF</strain>
    </source>
</reference>
<dbReference type="EMBL" id="CP001034">
    <property type="protein sequence ID" value="ACB85105.1"/>
    <property type="molecule type" value="Genomic_DNA"/>
</dbReference>
<name>B2A403_NATTJ</name>
<evidence type="ECO:0000259" key="3">
    <source>
        <dbReference type="Pfam" id="PF15615"/>
    </source>
</evidence>
<reference evidence="4 5" key="2">
    <citation type="journal article" date="2011" name="J. Bacteriol.">
        <title>Complete genome sequence of the anaerobic, halophilic alkalithermophile Natranaerobius thermophilus JW/NM-WN-LF.</title>
        <authorList>
            <person name="Zhao B."/>
            <person name="Mesbah N.M."/>
            <person name="Dalin E."/>
            <person name="Goodwin L."/>
            <person name="Nolan M."/>
            <person name="Pitluck S."/>
            <person name="Chertkov O."/>
            <person name="Brettin T.S."/>
            <person name="Han J."/>
            <person name="Larimer F.W."/>
            <person name="Land M.L."/>
            <person name="Hauser L."/>
            <person name="Kyrpides N."/>
            <person name="Wiegel J."/>
        </authorList>
    </citation>
    <scope>NUCLEOTIDE SEQUENCE [LARGE SCALE GENOMIC DNA]</scope>
    <source>
        <strain evidence="5">ATCC BAA-1301 / DSM 18059 / JW/NM-WN-LF</strain>
    </source>
</reference>
<feature type="compositionally biased region" description="Basic and acidic residues" evidence="1">
    <location>
        <begin position="478"/>
        <end position="492"/>
    </location>
</feature>
<protein>
    <recommendedName>
        <fullName evidence="6">TerB-C domain-containing protein</fullName>
    </recommendedName>
</protein>
<dbReference type="RefSeq" id="WP_012447977.1">
    <property type="nucleotide sequence ID" value="NC_010718.1"/>
</dbReference>
<evidence type="ECO:0000313" key="4">
    <source>
        <dbReference type="EMBL" id="ACB85105.1"/>
    </source>
</evidence>
<dbReference type="HOGENOM" id="CLU_444750_0_0_9"/>
<dbReference type="Proteomes" id="UP000001683">
    <property type="component" value="Chromosome"/>
</dbReference>
<keyword evidence="5" id="KW-1185">Reference proteome</keyword>
<dbReference type="Pfam" id="PF13208">
    <property type="entry name" value="TerB_N"/>
    <property type="match status" value="1"/>
</dbReference>
<accession>B2A403</accession>
<feature type="region of interest" description="Disordered" evidence="1">
    <location>
        <begin position="68"/>
        <end position="101"/>
    </location>
</feature>
<evidence type="ECO:0000259" key="2">
    <source>
        <dbReference type="Pfam" id="PF13208"/>
    </source>
</evidence>